<comment type="caution">
    <text evidence="3">The sequence shown here is derived from an EMBL/GenBank/DDBJ whole genome shotgun (WGS) entry which is preliminary data.</text>
</comment>
<sequence>MSDQVLVAIVSALGSALVAWITAHENNRQKMDKLEKKSELEKLREENTRLKEELERKNCDESSK</sequence>
<dbReference type="Proteomes" id="UP000051324">
    <property type="component" value="Unassembled WGS sequence"/>
</dbReference>
<dbReference type="AlphaFoldDB" id="A0A0R1TRC4"/>
<evidence type="ECO:0000256" key="2">
    <source>
        <dbReference type="SAM" id="Phobius"/>
    </source>
</evidence>
<keyword evidence="2" id="KW-0472">Membrane</keyword>
<name>A0A0R1TRC4_9LACO</name>
<dbReference type="STRING" id="1423724.FC32_GL001256"/>
<dbReference type="PATRIC" id="fig|1423724.4.peg.1312"/>
<feature type="coiled-coil region" evidence="1">
    <location>
        <begin position="26"/>
        <end position="60"/>
    </location>
</feature>
<keyword evidence="2" id="KW-1133">Transmembrane helix</keyword>
<dbReference type="EMBL" id="AZFT01000053">
    <property type="protein sequence ID" value="KRL83985.1"/>
    <property type="molecule type" value="Genomic_DNA"/>
</dbReference>
<accession>A0A0R1TRC4</accession>
<protein>
    <submittedName>
        <fullName evidence="3">Uncharacterized protein</fullName>
    </submittedName>
</protein>
<keyword evidence="1" id="KW-0175">Coiled coil</keyword>
<proteinExistence type="predicted"/>
<dbReference type="RefSeq" id="WP_025087898.1">
    <property type="nucleotide sequence ID" value="NZ_AZFT01000053.1"/>
</dbReference>
<reference evidence="3 4" key="1">
    <citation type="journal article" date="2015" name="Genome Announc.">
        <title>Expanding the biotechnology potential of lactobacilli through comparative genomics of 213 strains and associated genera.</title>
        <authorList>
            <person name="Sun Z."/>
            <person name="Harris H.M."/>
            <person name="McCann A."/>
            <person name="Guo C."/>
            <person name="Argimon S."/>
            <person name="Zhang W."/>
            <person name="Yang X."/>
            <person name="Jeffery I.B."/>
            <person name="Cooney J.C."/>
            <person name="Kagawa T.F."/>
            <person name="Liu W."/>
            <person name="Song Y."/>
            <person name="Salvetti E."/>
            <person name="Wrobel A."/>
            <person name="Rasinkangas P."/>
            <person name="Parkhill J."/>
            <person name="Rea M.C."/>
            <person name="O'Sullivan O."/>
            <person name="Ritari J."/>
            <person name="Douillard F.P."/>
            <person name="Paul Ross R."/>
            <person name="Yang R."/>
            <person name="Briner A.E."/>
            <person name="Felis G.E."/>
            <person name="de Vos W.M."/>
            <person name="Barrangou R."/>
            <person name="Klaenhammer T.R."/>
            <person name="Caufield P.W."/>
            <person name="Cui Y."/>
            <person name="Zhang H."/>
            <person name="O'Toole P.W."/>
        </authorList>
    </citation>
    <scope>NUCLEOTIDE SEQUENCE [LARGE SCALE GENOMIC DNA]</scope>
    <source>
        <strain evidence="3 4">DSM 16634</strain>
    </source>
</reference>
<evidence type="ECO:0000256" key="1">
    <source>
        <dbReference type="SAM" id="Coils"/>
    </source>
</evidence>
<keyword evidence="2" id="KW-0812">Transmembrane</keyword>
<organism evidence="3 4">
    <name type="scientific">Ligilactobacillus apodemi DSM 16634 = JCM 16172</name>
    <dbReference type="NCBI Taxonomy" id="1423724"/>
    <lineage>
        <taxon>Bacteria</taxon>
        <taxon>Bacillati</taxon>
        <taxon>Bacillota</taxon>
        <taxon>Bacilli</taxon>
        <taxon>Lactobacillales</taxon>
        <taxon>Lactobacillaceae</taxon>
        <taxon>Ligilactobacillus</taxon>
    </lineage>
</organism>
<gene>
    <name evidence="3" type="ORF">FC32_GL001256</name>
</gene>
<evidence type="ECO:0000313" key="3">
    <source>
        <dbReference type="EMBL" id="KRL83985.1"/>
    </source>
</evidence>
<feature type="transmembrane region" description="Helical" evidence="2">
    <location>
        <begin position="6"/>
        <end position="23"/>
    </location>
</feature>
<keyword evidence="4" id="KW-1185">Reference proteome</keyword>
<dbReference type="eggNOG" id="ENOG5030AV9">
    <property type="taxonomic scope" value="Bacteria"/>
</dbReference>
<evidence type="ECO:0000313" key="4">
    <source>
        <dbReference type="Proteomes" id="UP000051324"/>
    </source>
</evidence>